<keyword evidence="1 3" id="KW-0378">Hydrolase</keyword>
<feature type="domain" description="Isochorismatase-like" evidence="2">
    <location>
        <begin position="64"/>
        <end position="215"/>
    </location>
</feature>
<dbReference type="PANTHER" id="PTHR43540">
    <property type="entry name" value="PEROXYUREIDOACRYLATE/UREIDOACRYLATE AMIDOHYDROLASE-RELATED"/>
    <property type="match status" value="1"/>
</dbReference>
<dbReference type="GO" id="GO:0016787">
    <property type="term" value="F:hydrolase activity"/>
    <property type="evidence" value="ECO:0007669"/>
    <property type="project" value="UniProtKB-KW"/>
</dbReference>
<dbReference type="OrthoDB" id="9814140at2"/>
<name>A0A5B8U5X6_9ACTN</name>
<dbReference type="RefSeq" id="WP_146920087.1">
    <property type="nucleotide sequence ID" value="NZ_CP042430.1"/>
</dbReference>
<dbReference type="Proteomes" id="UP000321805">
    <property type="component" value="Chromosome"/>
</dbReference>
<dbReference type="SUPFAM" id="SSF52499">
    <property type="entry name" value="Isochorismatase-like hydrolases"/>
    <property type="match status" value="1"/>
</dbReference>
<dbReference type="CDD" id="cd00431">
    <property type="entry name" value="cysteine_hydrolases"/>
    <property type="match status" value="1"/>
</dbReference>
<evidence type="ECO:0000313" key="3">
    <source>
        <dbReference type="EMBL" id="QEC48494.1"/>
    </source>
</evidence>
<dbReference type="Gene3D" id="3.40.50.850">
    <property type="entry name" value="Isochorismatase-like"/>
    <property type="match status" value="1"/>
</dbReference>
<dbReference type="InterPro" id="IPR050272">
    <property type="entry name" value="Isochorismatase-like_hydrls"/>
</dbReference>
<evidence type="ECO:0000259" key="2">
    <source>
        <dbReference type="Pfam" id="PF00857"/>
    </source>
</evidence>
<evidence type="ECO:0000313" key="4">
    <source>
        <dbReference type="Proteomes" id="UP000321805"/>
    </source>
</evidence>
<dbReference type="AlphaFoldDB" id="A0A5B8U5X6"/>
<accession>A0A5B8U5X6</accession>
<keyword evidence="4" id="KW-1185">Reference proteome</keyword>
<dbReference type="Pfam" id="PF00857">
    <property type="entry name" value="Isochorismatase"/>
    <property type="match status" value="1"/>
</dbReference>
<proteinExistence type="predicted"/>
<dbReference type="PANTHER" id="PTHR43540:SF1">
    <property type="entry name" value="ISOCHORISMATASE HYDROLASE"/>
    <property type="match status" value="1"/>
</dbReference>
<evidence type="ECO:0000256" key="1">
    <source>
        <dbReference type="ARBA" id="ARBA00022801"/>
    </source>
</evidence>
<reference evidence="3 4" key="1">
    <citation type="journal article" date="2018" name="J. Microbiol.">
        <title>Baekduia soli gen. nov., sp. nov., a novel bacterium isolated from the soil of Baekdu Mountain and proposal of a novel family name, Baekduiaceae fam. nov.</title>
        <authorList>
            <person name="An D.S."/>
            <person name="Siddiqi M.Z."/>
            <person name="Kim K.H."/>
            <person name="Yu H.S."/>
            <person name="Im W.T."/>
        </authorList>
    </citation>
    <scope>NUCLEOTIDE SEQUENCE [LARGE SCALE GENOMIC DNA]</scope>
    <source>
        <strain evidence="3 4">BR7-21</strain>
    </source>
</reference>
<gene>
    <name evidence="3" type="ORF">FSW04_13575</name>
</gene>
<dbReference type="InterPro" id="IPR000868">
    <property type="entry name" value="Isochorismatase-like_dom"/>
</dbReference>
<protein>
    <submittedName>
        <fullName evidence="3">Cysteine hydrolase</fullName>
    </submittedName>
</protein>
<dbReference type="EMBL" id="CP042430">
    <property type="protein sequence ID" value="QEC48494.1"/>
    <property type="molecule type" value="Genomic_DNA"/>
</dbReference>
<dbReference type="KEGG" id="bsol:FSW04_13575"/>
<sequence>MTGPEKGEFRAVVPHQRDMDPRTTALIVVDLTRFDAHPEHGFAGVLAEEGTDLSYYWDRVEALAVPNSARLLEGFRVAGGRVVFTRVGGQFEDYGDSLVHLRDLHRRSGTLRGTEEFDLRDEFVPRLGEAVVDKPGSSAFTTGNLDVLLRNAGVRTLVCCGVVTNACVLLTALAGWDLGYDVRIVDDACASDSQEMHDAALSVAHWLGCVVTDTDRVLQELLAASAVS</sequence>
<organism evidence="3 4">
    <name type="scientific">Baekduia soli</name>
    <dbReference type="NCBI Taxonomy" id="496014"/>
    <lineage>
        <taxon>Bacteria</taxon>
        <taxon>Bacillati</taxon>
        <taxon>Actinomycetota</taxon>
        <taxon>Thermoleophilia</taxon>
        <taxon>Solirubrobacterales</taxon>
        <taxon>Baekduiaceae</taxon>
        <taxon>Baekduia</taxon>
    </lineage>
</organism>
<dbReference type="InterPro" id="IPR036380">
    <property type="entry name" value="Isochorismatase-like_sf"/>
</dbReference>